<dbReference type="Proteomes" id="UP000269276">
    <property type="component" value="Unassembled WGS sequence"/>
</dbReference>
<dbReference type="EMBL" id="QWIP01000454">
    <property type="protein sequence ID" value="RMY63566.1"/>
    <property type="molecule type" value="Genomic_DNA"/>
</dbReference>
<dbReference type="OrthoDB" id="3866088at2759"/>
<proteinExistence type="predicted"/>
<evidence type="ECO:0000313" key="2">
    <source>
        <dbReference type="Proteomes" id="UP000269276"/>
    </source>
</evidence>
<name>A0A3M7DHX4_HORWE</name>
<organism evidence="1 2">
    <name type="scientific">Hortaea werneckii</name>
    <name type="common">Black yeast</name>
    <name type="synonym">Cladosporium werneckii</name>
    <dbReference type="NCBI Taxonomy" id="91943"/>
    <lineage>
        <taxon>Eukaryota</taxon>
        <taxon>Fungi</taxon>
        <taxon>Dikarya</taxon>
        <taxon>Ascomycota</taxon>
        <taxon>Pezizomycotina</taxon>
        <taxon>Dothideomycetes</taxon>
        <taxon>Dothideomycetidae</taxon>
        <taxon>Mycosphaerellales</taxon>
        <taxon>Teratosphaeriaceae</taxon>
        <taxon>Hortaea</taxon>
    </lineage>
</organism>
<evidence type="ECO:0000313" key="1">
    <source>
        <dbReference type="EMBL" id="RMY63566.1"/>
    </source>
</evidence>
<dbReference type="AlphaFoldDB" id="A0A3M7DHX4"/>
<accession>A0A3M7DHX4</accession>
<gene>
    <name evidence="1" type="ORF">D0863_10446</name>
</gene>
<protein>
    <submittedName>
        <fullName evidence="1">Uncharacterized protein</fullName>
    </submittedName>
</protein>
<reference evidence="1 2" key="1">
    <citation type="journal article" date="2018" name="BMC Genomics">
        <title>Genomic evidence for intraspecific hybridization in a clonal and extremely halotolerant yeast.</title>
        <authorList>
            <person name="Gostincar C."/>
            <person name="Stajich J.E."/>
            <person name="Zupancic J."/>
            <person name="Zalar P."/>
            <person name="Gunde-Cimerman N."/>
        </authorList>
    </citation>
    <scope>NUCLEOTIDE SEQUENCE [LARGE SCALE GENOMIC DNA]</scope>
    <source>
        <strain evidence="1 2">EXF-2682</strain>
    </source>
</reference>
<sequence length="371" mass="42341">MQNLATVPKDIKHYLLQFLTDSRDLFNLILTCKELREAALPLYYNTIHVNGNVDLPVLAAGLVPTNPGLQHLRHLVIKEPYRDDPIECQCQQCPMQSNTDTALTLLANLLPYDRLLTFTCDYTVPLPFPVLATLYRRQPKLRTLRLDSIHLDPVIASLDQDRLANIATVYICTSDPGEASVWNGVLPTLCNLRNLEVIASADRFDGVYPLTADASSEVLAKLLDWTSQKSHYKLHLHTLQTSLNALPSLRTLQMLDMRLYDAEAVRNDEDYVRGFLLRHTRTLADYVFSAMAHLKAFSFERFNYRHTNSNYWESCSGRCYHRGRIIDALGREQTTAIEASLQELKQIEPAVDILDMEDLEHGGLFRYGYEL</sequence>
<comment type="caution">
    <text evidence="1">The sequence shown here is derived from an EMBL/GenBank/DDBJ whole genome shotgun (WGS) entry which is preliminary data.</text>
</comment>
<dbReference type="VEuPathDB" id="FungiDB:BTJ68_11467"/>